<name>A0A2H3DMQ6_ARMGA</name>
<dbReference type="Proteomes" id="UP000217790">
    <property type="component" value="Unassembled WGS sequence"/>
</dbReference>
<proteinExistence type="predicted"/>
<evidence type="ECO:0008006" key="3">
    <source>
        <dbReference type="Google" id="ProtNLM"/>
    </source>
</evidence>
<reference evidence="2" key="1">
    <citation type="journal article" date="2017" name="Nat. Ecol. Evol.">
        <title>Genome expansion and lineage-specific genetic innovations in the forest pathogenic fungi Armillaria.</title>
        <authorList>
            <person name="Sipos G."/>
            <person name="Prasanna A.N."/>
            <person name="Walter M.C."/>
            <person name="O'Connor E."/>
            <person name="Balint B."/>
            <person name="Krizsan K."/>
            <person name="Kiss B."/>
            <person name="Hess J."/>
            <person name="Varga T."/>
            <person name="Slot J."/>
            <person name="Riley R."/>
            <person name="Boka B."/>
            <person name="Rigling D."/>
            <person name="Barry K."/>
            <person name="Lee J."/>
            <person name="Mihaltcheva S."/>
            <person name="LaButti K."/>
            <person name="Lipzen A."/>
            <person name="Waldron R."/>
            <person name="Moloney N.M."/>
            <person name="Sperisen C."/>
            <person name="Kredics L."/>
            <person name="Vagvoelgyi C."/>
            <person name="Patrignani A."/>
            <person name="Fitzpatrick D."/>
            <person name="Nagy I."/>
            <person name="Doyle S."/>
            <person name="Anderson J.B."/>
            <person name="Grigoriev I.V."/>
            <person name="Gueldener U."/>
            <person name="Muensterkoetter M."/>
            <person name="Nagy L.G."/>
        </authorList>
    </citation>
    <scope>NUCLEOTIDE SEQUENCE [LARGE SCALE GENOMIC DNA]</scope>
    <source>
        <strain evidence="2">Ar21-2</strain>
    </source>
</reference>
<gene>
    <name evidence="1" type="ORF">ARMGADRAFT_1061156</name>
</gene>
<accession>A0A2H3DMQ6</accession>
<keyword evidence="2" id="KW-1185">Reference proteome</keyword>
<dbReference type="EMBL" id="KZ293650">
    <property type="protein sequence ID" value="PBK96505.1"/>
    <property type="molecule type" value="Genomic_DNA"/>
</dbReference>
<dbReference type="AlphaFoldDB" id="A0A2H3DMQ6"/>
<organism evidence="1 2">
    <name type="scientific">Armillaria gallica</name>
    <name type="common">Bulbous honey fungus</name>
    <name type="synonym">Armillaria bulbosa</name>
    <dbReference type="NCBI Taxonomy" id="47427"/>
    <lineage>
        <taxon>Eukaryota</taxon>
        <taxon>Fungi</taxon>
        <taxon>Dikarya</taxon>
        <taxon>Basidiomycota</taxon>
        <taxon>Agaricomycotina</taxon>
        <taxon>Agaricomycetes</taxon>
        <taxon>Agaricomycetidae</taxon>
        <taxon>Agaricales</taxon>
        <taxon>Marasmiineae</taxon>
        <taxon>Physalacriaceae</taxon>
        <taxon>Armillaria</taxon>
    </lineage>
</organism>
<evidence type="ECO:0000313" key="2">
    <source>
        <dbReference type="Proteomes" id="UP000217790"/>
    </source>
</evidence>
<sequence>MTLVDFDPFEEYDPELITNDANGGNPYAVGLLSGVISFTTLSFTKGDLYHYHATLLSPFRKLTGRAIPSSMANVANIIFRVTSHLDLQELLLTHSGIWFAQDRETRLVAIKRVKKDTEEYHMEDFSAVVMPNLYLIGALRLQGLVFLHDRNIMHRVGRVKLSVASVTPSTE</sequence>
<evidence type="ECO:0000313" key="1">
    <source>
        <dbReference type="EMBL" id="PBK96505.1"/>
    </source>
</evidence>
<protein>
    <recommendedName>
        <fullName evidence="3">Protein kinase domain-containing protein</fullName>
    </recommendedName>
</protein>
<dbReference type="InParanoid" id="A0A2H3DMQ6"/>